<dbReference type="EC" id="3.5.4.6" evidence="4"/>
<dbReference type="PANTHER" id="PTHR11359">
    <property type="entry name" value="AMP DEAMINASE"/>
    <property type="match status" value="1"/>
</dbReference>
<dbReference type="GO" id="GO:0046033">
    <property type="term" value="P:AMP metabolic process"/>
    <property type="evidence" value="ECO:0007669"/>
    <property type="project" value="TreeGrafter"/>
</dbReference>
<gene>
    <name evidence="10" type="ORF">Gasu_57180</name>
</gene>
<keyword evidence="11" id="KW-1185">Reference proteome</keyword>
<evidence type="ECO:0000256" key="4">
    <source>
        <dbReference type="ARBA" id="ARBA00012775"/>
    </source>
</evidence>
<evidence type="ECO:0000256" key="8">
    <source>
        <dbReference type="ARBA" id="ARBA00023080"/>
    </source>
</evidence>
<name>M2WS84_GALSU</name>
<evidence type="ECO:0000313" key="11">
    <source>
        <dbReference type="Proteomes" id="UP000030680"/>
    </source>
</evidence>
<evidence type="ECO:0000256" key="7">
    <source>
        <dbReference type="ARBA" id="ARBA00022833"/>
    </source>
</evidence>
<dbReference type="eggNOG" id="KOG1096">
    <property type="taxonomic scope" value="Eukaryota"/>
</dbReference>
<dbReference type="EMBL" id="KB454544">
    <property type="protein sequence ID" value="EME26715.1"/>
    <property type="molecule type" value="Genomic_DNA"/>
</dbReference>
<dbReference type="GO" id="GO:0005829">
    <property type="term" value="C:cytosol"/>
    <property type="evidence" value="ECO:0007669"/>
    <property type="project" value="TreeGrafter"/>
</dbReference>
<dbReference type="Gene3D" id="4.10.800.20">
    <property type="match status" value="1"/>
</dbReference>
<dbReference type="Gramene" id="EME26715">
    <property type="protein sequence ID" value="EME26715"/>
    <property type="gene ID" value="Gasu_57180"/>
</dbReference>
<dbReference type="Proteomes" id="UP000030680">
    <property type="component" value="Unassembled WGS sequence"/>
</dbReference>
<dbReference type="SUPFAM" id="SSF51556">
    <property type="entry name" value="Metallo-dependent hydrolases"/>
    <property type="match status" value="1"/>
</dbReference>
<dbReference type="NCBIfam" id="TIGR01429">
    <property type="entry name" value="AMP_deaminase"/>
    <property type="match status" value="1"/>
</dbReference>
<evidence type="ECO:0000256" key="9">
    <source>
        <dbReference type="SAM" id="MobiDB-lite"/>
    </source>
</evidence>
<keyword evidence="5" id="KW-0479">Metal-binding</keyword>
<evidence type="ECO:0000256" key="1">
    <source>
        <dbReference type="ARBA" id="ARBA00001947"/>
    </source>
</evidence>
<keyword evidence="6 10" id="KW-0378">Hydrolase</keyword>
<dbReference type="PANTHER" id="PTHR11359:SF0">
    <property type="entry name" value="AMP DEAMINASE"/>
    <property type="match status" value="1"/>
</dbReference>
<proteinExistence type="inferred from homology"/>
<dbReference type="GO" id="GO:0046872">
    <property type="term" value="F:metal ion binding"/>
    <property type="evidence" value="ECO:0007669"/>
    <property type="project" value="UniProtKB-KW"/>
</dbReference>
<feature type="compositionally biased region" description="Low complexity" evidence="9">
    <location>
        <begin position="16"/>
        <end position="27"/>
    </location>
</feature>
<feature type="compositionally biased region" description="Polar residues" evidence="9">
    <location>
        <begin position="1"/>
        <end position="10"/>
    </location>
</feature>
<protein>
    <recommendedName>
        <fullName evidence="4">AMP deaminase</fullName>
        <ecNumber evidence="4">3.5.4.6</ecNumber>
    </recommendedName>
</protein>
<organism evidence="10 11">
    <name type="scientific">Galdieria sulphuraria</name>
    <name type="common">Red alga</name>
    <dbReference type="NCBI Taxonomy" id="130081"/>
    <lineage>
        <taxon>Eukaryota</taxon>
        <taxon>Rhodophyta</taxon>
        <taxon>Bangiophyceae</taxon>
        <taxon>Galdieriales</taxon>
        <taxon>Galdieriaceae</taxon>
        <taxon>Galdieria</taxon>
    </lineage>
</organism>
<dbReference type="GeneID" id="17085672"/>
<evidence type="ECO:0000256" key="5">
    <source>
        <dbReference type="ARBA" id="ARBA00022723"/>
    </source>
</evidence>
<dbReference type="GO" id="GO:0003876">
    <property type="term" value="F:AMP deaminase activity"/>
    <property type="evidence" value="ECO:0007669"/>
    <property type="project" value="UniProtKB-EC"/>
</dbReference>
<dbReference type="FunFam" id="4.10.800.20:FF:000001">
    <property type="entry name" value="AMP deaminase"/>
    <property type="match status" value="1"/>
</dbReference>
<evidence type="ECO:0000256" key="2">
    <source>
        <dbReference type="ARBA" id="ARBA00004955"/>
    </source>
</evidence>
<dbReference type="InterPro" id="IPR032466">
    <property type="entry name" value="Metal_Hydrolase"/>
</dbReference>
<evidence type="ECO:0000313" key="10">
    <source>
        <dbReference type="EMBL" id="EME26715.1"/>
    </source>
</evidence>
<comment type="cofactor">
    <cofactor evidence="1">
        <name>Zn(2+)</name>
        <dbReference type="ChEBI" id="CHEBI:29105"/>
    </cofactor>
</comment>
<feature type="region of interest" description="Disordered" evidence="9">
    <location>
        <begin position="1"/>
        <end position="55"/>
    </location>
</feature>
<dbReference type="InterPro" id="IPR006650">
    <property type="entry name" value="A/AMP_deam_AS"/>
</dbReference>
<dbReference type="STRING" id="130081.M2WS84"/>
<reference evidence="11" key="1">
    <citation type="journal article" date="2013" name="Science">
        <title>Gene transfer from bacteria and archaea facilitated evolution of an extremophilic eukaryote.</title>
        <authorList>
            <person name="Schonknecht G."/>
            <person name="Chen W.H."/>
            <person name="Ternes C.M."/>
            <person name="Barbier G.G."/>
            <person name="Shrestha R.P."/>
            <person name="Stanke M."/>
            <person name="Brautigam A."/>
            <person name="Baker B.J."/>
            <person name="Banfield J.F."/>
            <person name="Garavito R.M."/>
            <person name="Carr K."/>
            <person name="Wilkerson C."/>
            <person name="Rensing S.A."/>
            <person name="Gagneul D."/>
            <person name="Dickenson N.E."/>
            <person name="Oesterhelt C."/>
            <person name="Lercher M.J."/>
            <person name="Weber A.P."/>
        </authorList>
    </citation>
    <scope>NUCLEOTIDE SEQUENCE [LARGE SCALE GENOMIC DNA]</scope>
    <source>
        <strain evidence="11">074W</strain>
    </source>
</reference>
<dbReference type="AlphaFoldDB" id="M2WS84"/>
<comment type="pathway">
    <text evidence="2">Purine metabolism; IMP biosynthesis via salvage pathway; IMP from AMP: step 1/1.</text>
</comment>
<evidence type="ECO:0000256" key="6">
    <source>
        <dbReference type="ARBA" id="ARBA00022801"/>
    </source>
</evidence>
<dbReference type="InterPro" id="IPR006329">
    <property type="entry name" value="AMPD"/>
</dbReference>
<evidence type="ECO:0000256" key="3">
    <source>
        <dbReference type="ARBA" id="ARBA00006676"/>
    </source>
</evidence>
<dbReference type="Pfam" id="PF19326">
    <property type="entry name" value="AMP_deaminase"/>
    <property type="match status" value="1"/>
</dbReference>
<keyword evidence="8" id="KW-0546">Nucleotide metabolism</keyword>
<dbReference type="GO" id="GO:0032264">
    <property type="term" value="P:IMP salvage"/>
    <property type="evidence" value="ECO:0007669"/>
    <property type="project" value="UniProtKB-UniPathway"/>
</dbReference>
<dbReference type="Gene3D" id="3.20.20.140">
    <property type="entry name" value="Metal-dependent hydrolases"/>
    <property type="match status" value="1"/>
</dbReference>
<dbReference type="KEGG" id="gsl:Gasu_57180"/>
<dbReference type="GO" id="GO:0043424">
    <property type="term" value="F:protein histidine kinase binding"/>
    <property type="evidence" value="ECO:0007669"/>
    <property type="project" value="EnsemblPlants"/>
</dbReference>
<dbReference type="OMA" id="FHRKFPY"/>
<dbReference type="UniPathway" id="UPA00591">
    <property type="reaction ID" value="UER00663"/>
</dbReference>
<dbReference type="PROSITE" id="PS00485">
    <property type="entry name" value="A_DEAMINASE"/>
    <property type="match status" value="1"/>
</dbReference>
<comment type="similarity">
    <text evidence="3">Belongs to the metallo-dependent hydrolases superfamily. Adenosine and AMP deaminases family.</text>
</comment>
<sequence length="726" mass="84835">MAGRNHSSFISIPRISSKAPNSPNKSSFQDWDDSDSAKDPTQDVDSLDVTPLTDRTDEEVADANFKYASLQEAAANFRLFSDKREEIEKSFQRLVVSGGVEEELSEIEQQACQLLTEAIRLREQYIRKPLNPEWQHPKPCKVTEYTNFVPPPYDPFTKDIPPASSHCFSWKRGILHIFANAEDLSLRKMSISSKSVNIVVVVVVPSFEQFGTDLQRLMTIVNDPDCRSFCYKRLMFLSTKDQMHRILNSDKEQLEKMTVPHRDFYNVRKVDTHVHHSSCMNQKHLLRFIKSKLKKNPDEPVLTNREDPSKPPLTLREVFDSLHLTAYDLSVDTLDVHADNSTFHRFDRFNLKYSPFGHSRLREIFLKTDNYIQGKYLAEITREVLEDLKENKYQNAEYRISIYGKSYDEWDRLAHWFEKNKIYSDNVRWLIQIPRLFNLYKENRILHHFQEMLENIFTPLIQVTIDPSSHPIVGFDSVDDESVVQPRLNWSRIGPPVQWTFDVNPPYSYYSYYIYANLYVLNKLREARGFSTFCYRPHAGEAGDMEHLAVCFLLADGINHGIKLRKSPPLQYLYYLCQIGLAMSPLSNNLLFMEYFRNPLPIYFARGLNVSISSDDPLQFHFTKEPLMEEYSVAAQVWKFSNTDLAELARNSVLQSGFEACVKEQWIGKHWYRPGAAGNDIQKTGVPNIRLRYRFETLMEELALIFRRQVPTHIHVLPNWQMRWTT</sequence>
<keyword evidence="7" id="KW-0862">Zinc</keyword>
<accession>M2WS84</accession>
<dbReference type="GO" id="GO:0005741">
    <property type="term" value="C:mitochondrial outer membrane"/>
    <property type="evidence" value="ECO:0007669"/>
    <property type="project" value="EnsemblPlants"/>
</dbReference>
<dbReference type="RefSeq" id="XP_005703235.1">
    <property type="nucleotide sequence ID" value="XM_005703178.1"/>
</dbReference>
<dbReference type="OrthoDB" id="1723809at2759"/>